<dbReference type="Proteomes" id="UP000053675">
    <property type="component" value="Unassembled WGS sequence"/>
</dbReference>
<dbReference type="Pfam" id="PF04299">
    <property type="entry name" value="FMN_bind_2"/>
    <property type="match status" value="1"/>
</dbReference>
<dbReference type="AlphaFoldDB" id="A0A084UDE4"/>
<dbReference type="eggNOG" id="COG2808">
    <property type="taxonomic scope" value="Bacteria"/>
</dbReference>
<accession>A0A084UDE4</accession>
<evidence type="ECO:0000313" key="2">
    <source>
        <dbReference type="Proteomes" id="UP000053675"/>
    </source>
</evidence>
<proteinExistence type="predicted"/>
<reference evidence="1 2" key="1">
    <citation type="submission" date="2014-05" db="EMBL/GenBank/DDBJ databases">
        <title>Draft Genome Sequence of Nitratireductor basaltis Strain UMTGB225, A Marine Bacterium Isolated from Green Barrel Tunicate.</title>
        <authorList>
            <person name="Gan H.Y."/>
        </authorList>
    </citation>
    <scope>NUCLEOTIDE SEQUENCE [LARGE SCALE GENOMIC DNA]</scope>
    <source>
        <strain evidence="1 2">UMTGB225</strain>
    </source>
</reference>
<evidence type="ECO:0000313" key="1">
    <source>
        <dbReference type="EMBL" id="KFB10980.1"/>
    </source>
</evidence>
<protein>
    <submittedName>
        <fullName evidence="1">Transcriptional regulator</fullName>
    </submittedName>
</protein>
<dbReference type="InterPro" id="IPR012349">
    <property type="entry name" value="Split_barrel_FMN-bd"/>
</dbReference>
<dbReference type="Gene3D" id="2.30.110.10">
    <property type="entry name" value="Electron Transport, Fmn-binding Protein, Chain A"/>
    <property type="match status" value="1"/>
</dbReference>
<dbReference type="PIRSF" id="PIRSF010372">
    <property type="entry name" value="PaiB"/>
    <property type="match status" value="1"/>
</dbReference>
<organism evidence="1 2">
    <name type="scientific">Nitratireductor basaltis</name>
    <dbReference type="NCBI Taxonomy" id="472175"/>
    <lineage>
        <taxon>Bacteria</taxon>
        <taxon>Pseudomonadati</taxon>
        <taxon>Pseudomonadota</taxon>
        <taxon>Alphaproteobacteria</taxon>
        <taxon>Hyphomicrobiales</taxon>
        <taxon>Phyllobacteriaceae</taxon>
        <taxon>Nitratireductor</taxon>
    </lineage>
</organism>
<dbReference type="PATRIC" id="fig|472175.3.peg.2029"/>
<name>A0A084UDE4_9HYPH</name>
<comment type="caution">
    <text evidence="1">The sequence shown here is derived from an EMBL/GenBank/DDBJ whole genome shotgun (WGS) entry which is preliminary data.</text>
</comment>
<sequence>MMYCPPAFREEELSTLHGWMLAARLANLVTMGEAGIHASPLPLFLDAQEGPYGTLYGHLARANPQWQDAPTCEGLAIFMGPDAYVTPSWYASKQAHGKVVPTWNYTTVQARGPVEFFEDEARLHNVVDRLTRHHEAGRAEEWGVSDAPEKFIKGQLRGIIGLRMPIRIIEGKHKMSQNRSVEDRAGVAKGLSQSDLPGERALANAIMADGA</sequence>
<gene>
    <name evidence="1" type="ORF">EL18_02021</name>
</gene>
<dbReference type="STRING" id="472175.EL18_02021"/>
<dbReference type="PANTHER" id="PTHR35802">
    <property type="entry name" value="PROTEASE SYNTHASE AND SPORULATION PROTEIN PAI 2"/>
    <property type="match status" value="1"/>
</dbReference>
<dbReference type="PANTHER" id="PTHR35802:SF1">
    <property type="entry name" value="PROTEASE SYNTHASE AND SPORULATION PROTEIN PAI 2"/>
    <property type="match status" value="1"/>
</dbReference>
<dbReference type="SUPFAM" id="SSF50475">
    <property type="entry name" value="FMN-binding split barrel"/>
    <property type="match status" value="1"/>
</dbReference>
<dbReference type="EMBL" id="JMQM01000001">
    <property type="protein sequence ID" value="KFB10980.1"/>
    <property type="molecule type" value="Genomic_DNA"/>
</dbReference>
<dbReference type="InterPro" id="IPR007396">
    <property type="entry name" value="TR_PAI2-type"/>
</dbReference>
<keyword evidence="2" id="KW-1185">Reference proteome</keyword>